<sequence>MKINEMTEQLTEKELLEISAGGSCLNKIGAGVVKGIFAGGAAGAAATMGLGTAGGAFVGAHIGAAAGAITCLGE</sequence>
<dbReference type="OrthoDB" id="9766638at2"/>
<gene>
    <name evidence="1" type="ORF">BW892_20005</name>
    <name evidence="2" type="ORF">COD19_10745</name>
</gene>
<dbReference type="AlphaFoldDB" id="A0A150BB64"/>
<evidence type="ECO:0000313" key="3">
    <source>
        <dbReference type="Proteomes" id="UP000191124"/>
    </source>
</evidence>
<comment type="caution">
    <text evidence="2">The sequence shown here is derived from an EMBL/GenBank/DDBJ whole genome shotgun (WGS) entry which is preliminary data.</text>
</comment>
<evidence type="ECO:0008006" key="5">
    <source>
        <dbReference type="Google" id="ProtNLM"/>
    </source>
</evidence>
<name>A0A150BB64_BACCE</name>
<evidence type="ECO:0000313" key="1">
    <source>
        <dbReference type="EMBL" id="OOR22218.1"/>
    </source>
</evidence>
<dbReference type="EMBL" id="MUAL01000046">
    <property type="protein sequence ID" value="OOR22218.1"/>
    <property type="molecule type" value="Genomic_DNA"/>
</dbReference>
<reference evidence="1 3" key="1">
    <citation type="submission" date="2017-01" db="EMBL/GenBank/DDBJ databases">
        <title>Bacillus cereus isolates.</title>
        <authorList>
            <person name="Beno S.M."/>
        </authorList>
    </citation>
    <scope>NUCLEOTIDE SEQUENCE [LARGE SCALE GENOMIC DNA]</scope>
    <source>
        <strain evidence="1 3">FSL M7-1219</strain>
    </source>
</reference>
<protein>
    <recommendedName>
        <fullName evidence="5">Bacteriocin</fullName>
    </recommendedName>
</protein>
<reference evidence="2 4" key="2">
    <citation type="submission" date="2017-09" db="EMBL/GenBank/DDBJ databases">
        <title>Large-scale bioinformatics analysis of Bacillus genomes uncovers conserved roles of natural products in bacterial physiology.</title>
        <authorList>
            <consortium name="Agbiome Team Llc"/>
            <person name="Bleich R.M."/>
            <person name="Grubbs K.J."/>
            <person name="Santa Maria K.C."/>
            <person name="Allen S.E."/>
            <person name="Farag S."/>
            <person name="Shank E.A."/>
            <person name="Bowers A."/>
        </authorList>
    </citation>
    <scope>NUCLEOTIDE SEQUENCE [LARGE SCALE GENOMIC DNA]</scope>
    <source>
        <strain evidence="2 4">AFS040105</strain>
    </source>
</reference>
<dbReference type="EMBL" id="NUMG01000010">
    <property type="protein sequence ID" value="PGU02808.1"/>
    <property type="molecule type" value="Genomic_DNA"/>
</dbReference>
<dbReference type="Proteomes" id="UP000191124">
    <property type="component" value="Unassembled WGS sequence"/>
</dbReference>
<proteinExistence type="predicted"/>
<accession>A0A150BB64</accession>
<dbReference type="RefSeq" id="WP_002204986.1">
    <property type="nucleotide sequence ID" value="NZ_CP128105.1"/>
</dbReference>
<evidence type="ECO:0000313" key="4">
    <source>
        <dbReference type="Proteomes" id="UP000225766"/>
    </source>
</evidence>
<evidence type="ECO:0000313" key="2">
    <source>
        <dbReference type="EMBL" id="PGU02808.1"/>
    </source>
</evidence>
<organism evidence="2 4">
    <name type="scientific">Bacillus cereus</name>
    <dbReference type="NCBI Taxonomy" id="1396"/>
    <lineage>
        <taxon>Bacteria</taxon>
        <taxon>Bacillati</taxon>
        <taxon>Bacillota</taxon>
        <taxon>Bacilli</taxon>
        <taxon>Bacillales</taxon>
        <taxon>Bacillaceae</taxon>
        <taxon>Bacillus</taxon>
        <taxon>Bacillus cereus group</taxon>
    </lineage>
</organism>
<dbReference type="Proteomes" id="UP000225766">
    <property type="component" value="Unassembled WGS sequence"/>
</dbReference>